<dbReference type="PANTHER" id="PTHR38465">
    <property type="entry name" value="HTH-TYPE TRANSCRIPTIONAL REGULATOR MJ1563-RELATED"/>
    <property type="match status" value="1"/>
</dbReference>
<evidence type="ECO:0000313" key="6">
    <source>
        <dbReference type="Proteomes" id="UP000199318"/>
    </source>
</evidence>
<dbReference type="STRING" id="1464123.SAMN05444126_1611"/>
<comment type="similarity">
    <text evidence="4">Belongs to the GbsR family.</text>
</comment>
<evidence type="ECO:0000313" key="5">
    <source>
        <dbReference type="EMBL" id="SES38892.1"/>
    </source>
</evidence>
<evidence type="ECO:0000256" key="3">
    <source>
        <dbReference type="ARBA" id="ARBA00023163"/>
    </source>
</evidence>
<dbReference type="EMBL" id="FOGV01000061">
    <property type="protein sequence ID" value="SES38892.1"/>
    <property type="molecule type" value="Genomic_DNA"/>
</dbReference>
<dbReference type="AlphaFoldDB" id="A0A1H9WYA2"/>
<protein>
    <recommendedName>
        <fullName evidence="4">HTH-type transcriptional regulator</fullName>
    </recommendedName>
</protein>
<keyword evidence="1 4" id="KW-0805">Transcription regulation</keyword>
<dbReference type="InterPro" id="IPR036390">
    <property type="entry name" value="WH_DNA-bd_sf"/>
</dbReference>
<name>A0A1H9WYA2_9BACI</name>
<dbReference type="InterPro" id="IPR052362">
    <property type="entry name" value="HTH-GbsR_regulator"/>
</dbReference>
<dbReference type="InterPro" id="IPR026282">
    <property type="entry name" value="MJ1563"/>
</dbReference>
<dbReference type="SUPFAM" id="SSF46785">
    <property type="entry name" value="Winged helix' DNA-binding domain"/>
    <property type="match status" value="1"/>
</dbReference>
<comment type="caution">
    <text evidence="5">The sequence shown here is derived from an EMBL/GenBank/DDBJ whole genome shotgun (WGS) entry which is preliminary data.</text>
</comment>
<evidence type="ECO:0000256" key="1">
    <source>
        <dbReference type="ARBA" id="ARBA00023015"/>
    </source>
</evidence>
<dbReference type="Gene3D" id="1.10.10.10">
    <property type="entry name" value="Winged helix-like DNA-binding domain superfamily/Winged helix DNA-binding domain"/>
    <property type="match status" value="1"/>
</dbReference>
<dbReference type="GO" id="GO:0003677">
    <property type="term" value="F:DNA binding"/>
    <property type="evidence" value="ECO:0007669"/>
    <property type="project" value="UniProtKB-UniRule"/>
</dbReference>
<proteinExistence type="inferred from homology"/>
<dbReference type="NCBIfam" id="NF047500">
    <property type="entry name" value="choline_R_CudC"/>
    <property type="match status" value="1"/>
</dbReference>
<organism evidence="5 6">
    <name type="scientific">Salisediminibacterium halotolerans</name>
    <dbReference type="NCBI Taxonomy" id="517425"/>
    <lineage>
        <taxon>Bacteria</taxon>
        <taxon>Bacillati</taxon>
        <taxon>Bacillota</taxon>
        <taxon>Bacilli</taxon>
        <taxon>Bacillales</taxon>
        <taxon>Bacillaceae</taxon>
        <taxon>Salisediminibacterium</taxon>
    </lineage>
</organism>
<dbReference type="PANTHER" id="PTHR38465:SF1">
    <property type="entry name" value="HTH-TYPE TRANSCRIPTIONAL REGULATOR MJ1563-RELATED"/>
    <property type="match status" value="1"/>
</dbReference>
<evidence type="ECO:0000256" key="4">
    <source>
        <dbReference type="PIRNR" id="PIRNR006707"/>
    </source>
</evidence>
<keyword evidence="3 4" id="KW-0804">Transcription</keyword>
<dbReference type="PIRSF" id="PIRSF006707">
    <property type="entry name" value="MJ1563"/>
    <property type="match status" value="1"/>
</dbReference>
<reference evidence="6" key="1">
    <citation type="submission" date="2016-10" db="EMBL/GenBank/DDBJ databases">
        <authorList>
            <person name="de Groot N.N."/>
        </authorList>
    </citation>
    <scope>NUCLEOTIDE SEQUENCE [LARGE SCALE GENOMIC DNA]</scope>
    <source>
        <strain evidence="6">10nlg</strain>
    </source>
</reference>
<evidence type="ECO:0000256" key="2">
    <source>
        <dbReference type="ARBA" id="ARBA00023125"/>
    </source>
</evidence>
<sequence length="195" mass="22678">MAEFLDEDAKQSIDNAKDLVVDSLAETMDLYGVTRSAGTLYGTMYFEGDMTLDEMRDQLGMSKPSMSTGVKKLQDFNVVKKTFRKGQRKHTYVAERDFFRFFANFFSYKWEREVDMNLEAIRTAQNQLADIIASENLSAEVIQEAQETYDILEQSKPYYYWLQRLAAMVKSGEIFDIIPFYPMNDEEDYGTGEQR</sequence>
<keyword evidence="6" id="KW-1185">Reference proteome</keyword>
<dbReference type="InterPro" id="IPR036388">
    <property type="entry name" value="WH-like_DNA-bd_sf"/>
</dbReference>
<accession>A0A1H9WYA2</accession>
<keyword evidence="2 4" id="KW-0238">DNA-binding</keyword>
<dbReference type="Proteomes" id="UP000199318">
    <property type="component" value="Unassembled WGS sequence"/>
</dbReference>
<gene>
    <name evidence="5" type="ORF">SAMN05444126_1611</name>
</gene>